<protein>
    <submittedName>
        <fullName evidence="1">Uncharacterized protein</fullName>
    </submittedName>
</protein>
<keyword evidence="2" id="KW-1185">Reference proteome</keyword>
<sequence>MKSSYQKVFLSSSLLPAHTSREKKGALYHQHSMSLWKFTF</sequence>
<dbReference type="Proteomes" id="UP000054359">
    <property type="component" value="Unassembled WGS sequence"/>
</dbReference>
<organism evidence="1 2">
    <name type="scientific">Stegodyphus mimosarum</name>
    <name type="common">African social velvet spider</name>
    <dbReference type="NCBI Taxonomy" id="407821"/>
    <lineage>
        <taxon>Eukaryota</taxon>
        <taxon>Metazoa</taxon>
        <taxon>Ecdysozoa</taxon>
        <taxon>Arthropoda</taxon>
        <taxon>Chelicerata</taxon>
        <taxon>Arachnida</taxon>
        <taxon>Araneae</taxon>
        <taxon>Araneomorphae</taxon>
        <taxon>Entelegynae</taxon>
        <taxon>Eresoidea</taxon>
        <taxon>Eresidae</taxon>
        <taxon>Stegodyphus</taxon>
    </lineage>
</organism>
<name>A0A087TKZ3_STEMI</name>
<dbReference type="EMBL" id="KK115697">
    <property type="protein sequence ID" value="KFM65782.1"/>
    <property type="molecule type" value="Genomic_DNA"/>
</dbReference>
<gene>
    <name evidence="1" type="ORF">X975_03440</name>
</gene>
<evidence type="ECO:0000313" key="2">
    <source>
        <dbReference type="Proteomes" id="UP000054359"/>
    </source>
</evidence>
<proteinExistence type="predicted"/>
<evidence type="ECO:0000313" key="1">
    <source>
        <dbReference type="EMBL" id="KFM65782.1"/>
    </source>
</evidence>
<feature type="non-terminal residue" evidence="1">
    <location>
        <position position="40"/>
    </location>
</feature>
<reference evidence="1 2" key="1">
    <citation type="submission" date="2013-11" db="EMBL/GenBank/DDBJ databases">
        <title>Genome sequencing of Stegodyphus mimosarum.</title>
        <authorList>
            <person name="Bechsgaard J."/>
        </authorList>
    </citation>
    <scope>NUCLEOTIDE SEQUENCE [LARGE SCALE GENOMIC DNA]</scope>
</reference>
<dbReference type="AlphaFoldDB" id="A0A087TKZ3"/>
<accession>A0A087TKZ3</accession>